<gene>
    <name evidence="2" type="ORF">SAMN05216271_2943</name>
</gene>
<dbReference type="OrthoDB" id="7000272at2"/>
<dbReference type="STRING" id="472181.SAMN05216271_2943"/>
<proteinExistence type="predicted"/>
<sequence length="608" mass="65737">MNTRTICAFPVFLGLCGVFATPAFALNFTLGEVEGQLDSVLSIGSSWSTQSREQELLASSGDDGRRNFDKGDAFSTVFKGIHDLDLRYHDSGVLVRGRYWYDFELADGDHPFKEISDDGRANMAQSSGFQLLDAFFYHNYQVGDLGGTVRIGRQVINWGESTFIRGGINGMNPVDISALRQPGAEIKEGLLPANTFFISQALTDSFTLDAFYQFEWQKTVVDNCGTFFAANDFVADGCGGATVGPVLDQNAIAQAALSPFGVNLTSEGVEIKRMRDKEPRDSGQFGVAGRWYVGSLDAEIGAYFANYHSKQPYVSSRFSPNVEDTAFVPQLCANVGLAGPACGALMGSQLGPALVAAYRMGTAGYYIDYPEDIRLYGLSFSTALDIGTSLAGEISYRPNMPIQLNSVDQTIAAVGIPANTPLLSSGEYTATNNGFFNGYQRKEVTQAQMTAIHMFDRVMGADRFTLIAEAGATYVGGLEGKGGLRYGRANTFGQGELYPDNSLCGGPHCNDEGFVTDFSAGYRMRGVWDYSSLIAGVELRPSVTWSHDVYGYAPSPGFEEGARAIALGVDATYLNQYGAGISYTNFFGGKYNTAVDRDFLSLSFSVSF</sequence>
<reference evidence="3" key="1">
    <citation type="submission" date="2016-10" db="EMBL/GenBank/DDBJ databases">
        <authorList>
            <person name="Varghese N."/>
            <person name="Submissions S."/>
        </authorList>
    </citation>
    <scope>NUCLEOTIDE SEQUENCE [LARGE SCALE GENOMIC DNA]</scope>
    <source>
        <strain evidence="3">JCM 14963</strain>
    </source>
</reference>
<evidence type="ECO:0000313" key="2">
    <source>
        <dbReference type="EMBL" id="SDS86498.1"/>
    </source>
</evidence>
<dbReference type="InterPro" id="IPR010727">
    <property type="entry name" value="DUF1302"/>
</dbReference>
<organism evidence="2 3">
    <name type="scientific">Halopseudomonas sabulinigri</name>
    <dbReference type="NCBI Taxonomy" id="472181"/>
    <lineage>
        <taxon>Bacteria</taxon>
        <taxon>Pseudomonadati</taxon>
        <taxon>Pseudomonadota</taxon>
        <taxon>Gammaproteobacteria</taxon>
        <taxon>Pseudomonadales</taxon>
        <taxon>Pseudomonadaceae</taxon>
        <taxon>Halopseudomonas</taxon>
    </lineage>
</organism>
<evidence type="ECO:0000256" key="1">
    <source>
        <dbReference type="SAM" id="SignalP"/>
    </source>
</evidence>
<feature type="chain" id="PRO_5009263590" description="DUF1302 domain-containing protein" evidence="1">
    <location>
        <begin position="26"/>
        <end position="608"/>
    </location>
</feature>
<evidence type="ECO:0008006" key="4">
    <source>
        <dbReference type="Google" id="ProtNLM"/>
    </source>
</evidence>
<feature type="signal peptide" evidence="1">
    <location>
        <begin position="1"/>
        <end position="25"/>
    </location>
</feature>
<name>A0A1H1VNK8_9GAMM</name>
<keyword evidence="1" id="KW-0732">Signal</keyword>
<dbReference type="Proteomes" id="UP000243413">
    <property type="component" value="Chromosome I"/>
</dbReference>
<dbReference type="Pfam" id="PF06980">
    <property type="entry name" value="DUF1302"/>
    <property type="match status" value="1"/>
</dbReference>
<protein>
    <recommendedName>
        <fullName evidence="4">DUF1302 domain-containing protein</fullName>
    </recommendedName>
</protein>
<evidence type="ECO:0000313" key="3">
    <source>
        <dbReference type="Proteomes" id="UP000243413"/>
    </source>
</evidence>
<dbReference type="RefSeq" id="WP_092287607.1">
    <property type="nucleotide sequence ID" value="NZ_LT629763.1"/>
</dbReference>
<dbReference type="EMBL" id="LT629763">
    <property type="protein sequence ID" value="SDS86498.1"/>
    <property type="molecule type" value="Genomic_DNA"/>
</dbReference>
<accession>A0A1H1VNK8</accession>
<dbReference type="AlphaFoldDB" id="A0A1H1VNK8"/>